<evidence type="ECO:0000313" key="8">
    <source>
        <dbReference type="Proteomes" id="UP000502196"/>
    </source>
</evidence>
<dbReference type="EMBL" id="LR792683">
    <property type="protein sequence ID" value="CAB3389862.1"/>
    <property type="molecule type" value="Genomic_DNA"/>
</dbReference>
<dbReference type="AlphaFoldDB" id="A0A6F9DXL9"/>
<keyword evidence="1" id="KW-0678">Repressor</keyword>
<dbReference type="Gene3D" id="1.10.10.60">
    <property type="entry name" value="Homeodomain-like"/>
    <property type="match status" value="1"/>
</dbReference>
<keyword evidence="4" id="KW-0804">Transcription</keyword>
<feature type="domain" description="HTH tetR-type" evidence="6">
    <location>
        <begin position="3"/>
        <end position="63"/>
    </location>
</feature>
<dbReference type="Proteomes" id="UP000502196">
    <property type="component" value="Chromosome"/>
</dbReference>
<evidence type="ECO:0000256" key="4">
    <source>
        <dbReference type="ARBA" id="ARBA00023163"/>
    </source>
</evidence>
<dbReference type="Gene3D" id="1.10.357.10">
    <property type="entry name" value="Tetracycline Repressor, domain 2"/>
    <property type="match status" value="1"/>
</dbReference>
<dbReference type="Pfam" id="PF00440">
    <property type="entry name" value="TetR_N"/>
    <property type="match status" value="1"/>
</dbReference>
<organism evidence="7 8">
    <name type="scientific">Kyrpidia spormannii</name>
    <dbReference type="NCBI Taxonomy" id="2055160"/>
    <lineage>
        <taxon>Bacteria</taxon>
        <taxon>Bacillati</taxon>
        <taxon>Bacillota</taxon>
        <taxon>Bacilli</taxon>
        <taxon>Bacillales</taxon>
        <taxon>Alicyclobacillaceae</taxon>
        <taxon>Kyrpidia</taxon>
    </lineage>
</organism>
<dbReference type="InterPro" id="IPR036271">
    <property type="entry name" value="Tet_transcr_reg_TetR-rel_C_sf"/>
</dbReference>
<feature type="DNA-binding region" description="H-T-H motif" evidence="5">
    <location>
        <begin position="26"/>
        <end position="45"/>
    </location>
</feature>
<accession>A0A6F9DXL9</accession>
<evidence type="ECO:0000256" key="3">
    <source>
        <dbReference type="ARBA" id="ARBA00023125"/>
    </source>
</evidence>
<dbReference type="PANTHER" id="PTHR30055">
    <property type="entry name" value="HTH-TYPE TRANSCRIPTIONAL REGULATOR RUTR"/>
    <property type="match status" value="1"/>
</dbReference>
<sequence length="192" mass="21926">MAGNKYEEIAAAAIQLFEQKGYHATSVQDIADAVGLQKGSLYHYIASKEELLLKITHQAISGFVRRLEEIIDTDLPVEERFRQGIRTHMQYITQYLSMSTVLLREAFSLGEPHNEVIRDLTDRYLNLWTQIIDEGVAAGVFYVKDSRIAALTILGSCNWVYRWFKEEGKYTAEEIADQMADLFLNGLKKGRT</sequence>
<dbReference type="RefSeq" id="WP_170084647.1">
    <property type="nucleotide sequence ID" value="NZ_CP047971.1"/>
</dbReference>
<dbReference type="GO" id="GO:0003700">
    <property type="term" value="F:DNA-binding transcription factor activity"/>
    <property type="evidence" value="ECO:0007669"/>
    <property type="project" value="TreeGrafter"/>
</dbReference>
<reference evidence="7 8" key="1">
    <citation type="submission" date="2020-04" db="EMBL/GenBank/DDBJ databases">
        <authorList>
            <person name="Hogendoorn C."/>
        </authorList>
    </citation>
    <scope>NUCLEOTIDE SEQUENCE [LARGE SCALE GENOMIC DNA]</scope>
    <source>
        <strain evidence="7">COOX1</strain>
    </source>
</reference>
<dbReference type="InterPro" id="IPR050109">
    <property type="entry name" value="HTH-type_TetR-like_transc_reg"/>
</dbReference>
<dbReference type="PANTHER" id="PTHR30055:SF175">
    <property type="entry name" value="HTH-TYPE TRANSCRIPTIONAL REPRESSOR KSTR2"/>
    <property type="match status" value="1"/>
</dbReference>
<proteinExistence type="predicted"/>
<dbReference type="GO" id="GO:0000976">
    <property type="term" value="F:transcription cis-regulatory region binding"/>
    <property type="evidence" value="ECO:0007669"/>
    <property type="project" value="TreeGrafter"/>
</dbReference>
<keyword evidence="3 5" id="KW-0238">DNA-binding</keyword>
<dbReference type="InterPro" id="IPR001647">
    <property type="entry name" value="HTH_TetR"/>
</dbReference>
<dbReference type="InterPro" id="IPR041490">
    <property type="entry name" value="KstR2_TetR_C"/>
</dbReference>
<dbReference type="PROSITE" id="PS50977">
    <property type="entry name" value="HTH_TETR_2"/>
    <property type="match status" value="1"/>
</dbReference>
<gene>
    <name evidence="7" type="ORF">COOX1_0129</name>
</gene>
<dbReference type="SUPFAM" id="SSF48498">
    <property type="entry name" value="Tetracyclin repressor-like, C-terminal domain"/>
    <property type="match status" value="1"/>
</dbReference>
<dbReference type="PRINTS" id="PR00455">
    <property type="entry name" value="HTHTETR"/>
</dbReference>
<evidence type="ECO:0000256" key="1">
    <source>
        <dbReference type="ARBA" id="ARBA00022491"/>
    </source>
</evidence>
<name>A0A6F9DXL9_9BACL</name>
<evidence type="ECO:0000259" key="6">
    <source>
        <dbReference type="PROSITE" id="PS50977"/>
    </source>
</evidence>
<evidence type="ECO:0000313" key="7">
    <source>
        <dbReference type="EMBL" id="CAB3389862.1"/>
    </source>
</evidence>
<dbReference type="SUPFAM" id="SSF46689">
    <property type="entry name" value="Homeodomain-like"/>
    <property type="match status" value="1"/>
</dbReference>
<evidence type="ECO:0000256" key="5">
    <source>
        <dbReference type="PROSITE-ProRule" id="PRU00335"/>
    </source>
</evidence>
<dbReference type="InterPro" id="IPR009057">
    <property type="entry name" value="Homeodomain-like_sf"/>
</dbReference>
<protein>
    <submittedName>
        <fullName evidence="7">TetR/AcrR family transcriptional regulator</fullName>
    </submittedName>
</protein>
<evidence type="ECO:0000256" key="2">
    <source>
        <dbReference type="ARBA" id="ARBA00023015"/>
    </source>
</evidence>
<keyword evidence="2" id="KW-0805">Transcription regulation</keyword>
<dbReference type="Pfam" id="PF17932">
    <property type="entry name" value="TetR_C_24"/>
    <property type="match status" value="1"/>
</dbReference>